<dbReference type="EMBL" id="JACIDU010000003">
    <property type="protein sequence ID" value="MBB4102594.1"/>
    <property type="molecule type" value="Genomic_DNA"/>
</dbReference>
<comment type="caution">
    <text evidence="1">The sequence shown here is derived from an EMBL/GenBank/DDBJ whole genome shotgun (WGS) entry which is preliminary data.</text>
</comment>
<dbReference type="Proteomes" id="UP000584824">
    <property type="component" value="Unassembled WGS sequence"/>
</dbReference>
<keyword evidence="2" id="KW-1185">Reference proteome</keyword>
<organism evidence="1 2">
    <name type="scientific">Allorhizobium borbori</name>
    <dbReference type="NCBI Taxonomy" id="485907"/>
    <lineage>
        <taxon>Bacteria</taxon>
        <taxon>Pseudomonadati</taxon>
        <taxon>Pseudomonadota</taxon>
        <taxon>Alphaproteobacteria</taxon>
        <taxon>Hyphomicrobiales</taxon>
        <taxon>Rhizobiaceae</taxon>
        <taxon>Rhizobium/Agrobacterium group</taxon>
        <taxon>Allorhizobium</taxon>
    </lineage>
</organism>
<gene>
    <name evidence="1" type="ORF">GGQ66_001129</name>
</gene>
<protein>
    <submittedName>
        <fullName evidence="1">Uncharacterized protein</fullName>
    </submittedName>
</protein>
<proteinExistence type="predicted"/>
<reference evidence="1 2" key="1">
    <citation type="submission" date="2020-08" db="EMBL/GenBank/DDBJ databases">
        <title>Genomic Encyclopedia of Type Strains, Phase IV (KMG-IV): sequencing the most valuable type-strain genomes for metagenomic binning, comparative biology and taxonomic classification.</title>
        <authorList>
            <person name="Goeker M."/>
        </authorList>
    </citation>
    <scope>NUCLEOTIDE SEQUENCE [LARGE SCALE GENOMIC DNA]</scope>
    <source>
        <strain evidence="1 2">DSM 26385</strain>
    </source>
</reference>
<accession>A0A7W6P1B4</accession>
<dbReference type="RefSeq" id="WP_183790303.1">
    <property type="nucleotide sequence ID" value="NZ_JACIDU010000003.1"/>
</dbReference>
<evidence type="ECO:0000313" key="2">
    <source>
        <dbReference type="Proteomes" id="UP000584824"/>
    </source>
</evidence>
<evidence type="ECO:0000313" key="1">
    <source>
        <dbReference type="EMBL" id="MBB4102594.1"/>
    </source>
</evidence>
<sequence>MASFLKDLSLALGLLTSDQTPIADQYGWKDFVWRVRPIEHCMTPDAGMCPVITENWDWKRDQRYSFAVQASPANNGLTIRLGLDNRDPEDRDDVCIVAIFTDASDKEVAIFYQNWASFPGKSYARNTPLQLAPKFPVNSITKVAIGVKQCEPKNAVDAQLFYSIRTMLDQR</sequence>
<dbReference type="AlphaFoldDB" id="A0A7W6P1B4"/>
<name>A0A7W6P1B4_9HYPH</name>